<accession>A0ABR6Z168</accession>
<dbReference type="PANTHER" id="PTHR13847">
    <property type="entry name" value="SARCOSINE DEHYDROGENASE-RELATED"/>
    <property type="match status" value="1"/>
</dbReference>
<organism evidence="3 4">
    <name type="scientific">Acetobacterium malicum</name>
    <dbReference type="NCBI Taxonomy" id="52692"/>
    <lineage>
        <taxon>Bacteria</taxon>
        <taxon>Bacillati</taxon>
        <taxon>Bacillota</taxon>
        <taxon>Clostridia</taxon>
        <taxon>Eubacteriales</taxon>
        <taxon>Eubacteriaceae</taxon>
        <taxon>Acetobacterium</taxon>
    </lineage>
</organism>
<proteinExistence type="predicted"/>
<dbReference type="Pfam" id="PF01266">
    <property type="entry name" value="DAO"/>
    <property type="match status" value="1"/>
</dbReference>
<sequence>MSKHLSKYNDVLIIGGGIIGNATAYYLAKKGLSVTVLEASKDIGIGGSSRNGGGVRQSGRDTRELPLAMWGIKNLWPGLSEELGVDVEYTQKGNLRLGKTAAHQKILQGLTDKAVSCGLDVRMINGDEIRAINPYLSEEVTCASWCPTDGHANPLTATLGYYKKARELGVRFITEAPCFELRKIKGVIRQVVTPDAIYEADKVLVAAGFDSRKILATVGIDVPMMPLKMECLVTEAEPPMFLQMLGTADADFYGHQSKHGSFVFGGSSGFEHLNKDNGSPISSSIGASCTCRGIIKYFPALADAKIVRAWAGWLDDCADHVPVISPVEEVPGLYIACAFSGHGFGIAPAVGYNVAEMIADGHSTIDLSALRYDRFKPKQ</sequence>
<dbReference type="PANTHER" id="PTHR13847:SF287">
    <property type="entry name" value="FAD-DEPENDENT OXIDOREDUCTASE DOMAIN-CONTAINING PROTEIN 1"/>
    <property type="match status" value="1"/>
</dbReference>
<dbReference type="EMBL" id="WJBE01000023">
    <property type="protein sequence ID" value="MBC3901268.1"/>
    <property type="molecule type" value="Genomic_DNA"/>
</dbReference>
<dbReference type="Gene3D" id="3.50.50.60">
    <property type="entry name" value="FAD/NAD(P)-binding domain"/>
    <property type="match status" value="1"/>
</dbReference>
<feature type="domain" description="FAD dependent oxidoreductase" evidence="2">
    <location>
        <begin position="10"/>
        <end position="357"/>
    </location>
</feature>
<evidence type="ECO:0000313" key="4">
    <source>
        <dbReference type="Proteomes" id="UP000622405"/>
    </source>
</evidence>
<evidence type="ECO:0000259" key="2">
    <source>
        <dbReference type="Pfam" id="PF01266"/>
    </source>
</evidence>
<dbReference type="SUPFAM" id="SSF51905">
    <property type="entry name" value="FAD/NAD(P)-binding domain"/>
    <property type="match status" value="1"/>
</dbReference>
<keyword evidence="4" id="KW-1185">Reference proteome</keyword>
<gene>
    <name evidence="3" type="ORF">GH811_16785</name>
</gene>
<dbReference type="RefSeq" id="WP_186895334.1">
    <property type="nucleotide sequence ID" value="NZ_WJBE01000023.1"/>
</dbReference>
<dbReference type="InterPro" id="IPR006076">
    <property type="entry name" value="FAD-dep_OxRdtase"/>
</dbReference>
<dbReference type="InterPro" id="IPR036188">
    <property type="entry name" value="FAD/NAD-bd_sf"/>
</dbReference>
<evidence type="ECO:0000256" key="1">
    <source>
        <dbReference type="ARBA" id="ARBA00023002"/>
    </source>
</evidence>
<keyword evidence="1" id="KW-0560">Oxidoreductase</keyword>
<name>A0ABR6Z168_9FIRM</name>
<dbReference type="Gene3D" id="3.30.9.10">
    <property type="entry name" value="D-Amino Acid Oxidase, subunit A, domain 2"/>
    <property type="match status" value="1"/>
</dbReference>
<comment type="caution">
    <text evidence="3">The sequence shown here is derived from an EMBL/GenBank/DDBJ whole genome shotgun (WGS) entry which is preliminary data.</text>
</comment>
<evidence type="ECO:0000313" key="3">
    <source>
        <dbReference type="EMBL" id="MBC3901268.1"/>
    </source>
</evidence>
<protein>
    <submittedName>
        <fullName evidence="3">FAD-dependent oxidoreductase</fullName>
    </submittedName>
</protein>
<reference evidence="3 4" key="1">
    <citation type="journal article" date="2020" name="mSystems">
        <title>Defining Genomic and Predicted Metabolic Features of the Acetobacterium Genus.</title>
        <authorList>
            <person name="Ross D.E."/>
            <person name="Marshall C.W."/>
            <person name="Gulliver D."/>
            <person name="May H.D."/>
            <person name="Norman R.S."/>
        </authorList>
    </citation>
    <scope>NUCLEOTIDE SEQUENCE [LARGE SCALE GENOMIC DNA]</scope>
    <source>
        <strain evidence="3 4">DSM 4132</strain>
    </source>
</reference>
<dbReference type="Proteomes" id="UP000622405">
    <property type="component" value="Unassembled WGS sequence"/>
</dbReference>